<feature type="compositionally biased region" description="Polar residues" evidence="1">
    <location>
        <begin position="169"/>
        <end position="178"/>
    </location>
</feature>
<name>A0A232LXA8_9EURO</name>
<dbReference type="AlphaFoldDB" id="A0A232LXA8"/>
<gene>
    <name evidence="2" type="ORF">Egran_03502</name>
</gene>
<dbReference type="OrthoDB" id="5383338at2759"/>
<protein>
    <submittedName>
        <fullName evidence="2">Uncharacterized protein</fullName>
    </submittedName>
</protein>
<dbReference type="EMBL" id="NPHW01003919">
    <property type="protein sequence ID" value="OXV08736.1"/>
    <property type="molecule type" value="Genomic_DNA"/>
</dbReference>
<sequence length="655" mass="71888">MAATAHFQLFPPPPGKRPTNPFRRPSKRQTFRGQTPSPIPLENLKPAGNTEALLIQIIEDTKSIQPPPIAHVNMSGSPEISRTPDPSENPRSVSRNGTIDNLEILQSTQPRAAAPNGGSSAIAVPQTTSPQSTISRSPNTTPLVTMRSIFPRYNPDQPLSRQEYFPQNAGPNQQSNEVKSAAPGAADLDAILGPKTVPASVMNFPVDVFSYREVHFSSADELESLWEAANGQQSQNVLSTFNLPMTRTDPATFVFGDCRSPFYTLQTFSDNSLAITRAHPLKPNRKIPVMMLNLEDRRRRQTPNDGLVTVIFSQLAAMLAAEQATELTRLHLLASTEAMEVESNAVKRAAAQESCRLFWNDVHKRYELQHPSLLKQHVPTPVGDDGMPLSRVQTADPGTLHITISKPSPNDLSHPRPPTIIVTNPMAPNAVEAAMTAATPRTSTLPLSDSDEPIASLDLGTMCLSISAGMTATIIPSLYAIDSLIAAILAVAVSDEMTNSVMGDMELYVPGHDVPLPRHQHRSSIATTATTVHSKSYTGRLFTTIAERVEAEQEERLMSQLRSKEDNQKRSFFGVRTGSKSKNKKVVIDEIDLERYGRYRNGSSRRGEKLPCPIRLVLRLMILTLQVIVRALSLGVRFLAWLLMNATRCVTSETL</sequence>
<comment type="caution">
    <text evidence="2">The sequence shown here is derived from an EMBL/GenBank/DDBJ whole genome shotgun (WGS) entry which is preliminary data.</text>
</comment>
<feature type="compositionally biased region" description="Polar residues" evidence="1">
    <location>
        <begin position="74"/>
        <end position="95"/>
    </location>
</feature>
<evidence type="ECO:0000313" key="2">
    <source>
        <dbReference type="EMBL" id="OXV08736.1"/>
    </source>
</evidence>
<feature type="region of interest" description="Disordered" evidence="1">
    <location>
        <begin position="110"/>
        <end position="182"/>
    </location>
</feature>
<evidence type="ECO:0000313" key="3">
    <source>
        <dbReference type="Proteomes" id="UP000243515"/>
    </source>
</evidence>
<evidence type="ECO:0000256" key="1">
    <source>
        <dbReference type="SAM" id="MobiDB-lite"/>
    </source>
</evidence>
<feature type="region of interest" description="Disordered" evidence="1">
    <location>
        <begin position="1"/>
        <end position="47"/>
    </location>
</feature>
<feature type="region of interest" description="Disordered" evidence="1">
    <location>
        <begin position="65"/>
        <end position="95"/>
    </location>
</feature>
<proteinExistence type="predicted"/>
<reference evidence="2 3" key="1">
    <citation type="journal article" date="2015" name="Environ. Microbiol.">
        <title>Metagenome sequence of Elaphomyces granulatus from sporocarp tissue reveals Ascomycota ectomycorrhizal fingerprints of genome expansion and a Proteobacteria-rich microbiome.</title>
        <authorList>
            <person name="Quandt C.A."/>
            <person name="Kohler A."/>
            <person name="Hesse C.N."/>
            <person name="Sharpton T.J."/>
            <person name="Martin F."/>
            <person name="Spatafora J.W."/>
        </authorList>
    </citation>
    <scope>NUCLEOTIDE SEQUENCE [LARGE SCALE GENOMIC DNA]</scope>
    <source>
        <strain evidence="2 3">OSC145934</strain>
    </source>
</reference>
<organism evidence="2 3">
    <name type="scientific">Elaphomyces granulatus</name>
    <dbReference type="NCBI Taxonomy" id="519963"/>
    <lineage>
        <taxon>Eukaryota</taxon>
        <taxon>Fungi</taxon>
        <taxon>Dikarya</taxon>
        <taxon>Ascomycota</taxon>
        <taxon>Pezizomycotina</taxon>
        <taxon>Eurotiomycetes</taxon>
        <taxon>Eurotiomycetidae</taxon>
        <taxon>Eurotiales</taxon>
        <taxon>Elaphomycetaceae</taxon>
        <taxon>Elaphomyces</taxon>
    </lineage>
</organism>
<feature type="compositionally biased region" description="Polar residues" evidence="1">
    <location>
        <begin position="125"/>
        <end position="143"/>
    </location>
</feature>
<accession>A0A232LXA8</accession>
<dbReference type="Proteomes" id="UP000243515">
    <property type="component" value="Unassembled WGS sequence"/>
</dbReference>
<keyword evidence="3" id="KW-1185">Reference proteome</keyword>